<sequence length="39" mass="4361">MTLKEKIGQMTQIEREVSTPSALRDLFIGTLLSLSLINL</sequence>
<dbReference type="EMBL" id="CM047907">
    <property type="protein sequence ID" value="KAJ0084086.1"/>
    <property type="molecule type" value="Genomic_DNA"/>
</dbReference>
<evidence type="ECO:0000313" key="2">
    <source>
        <dbReference type="Proteomes" id="UP001164250"/>
    </source>
</evidence>
<keyword evidence="2" id="KW-1185">Reference proteome</keyword>
<organism evidence="1 2">
    <name type="scientific">Pistacia atlantica</name>
    <dbReference type="NCBI Taxonomy" id="434234"/>
    <lineage>
        <taxon>Eukaryota</taxon>
        <taxon>Viridiplantae</taxon>
        <taxon>Streptophyta</taxon>
        <taxon>Embryophyta</taxon>
        <taxon>Tracheophyta</taxon>
        <taxon>Spermatophyta</taxon>
        <taxon>Magnoliopsida</taxon>
        <taxon>eudicotyledons</taxon>
        <taxon>Gunneridae</taxon>
        <taxon>Pentapetalae</taxon>
        <taxon>rosids</taxon>
        <taxon>malvids</taxon>
        <taxon>Sapindales</taxon>
        <taxon>Anacardiaceae</taxon>
        <taxon>Pistacia</taxon>
    </lineage>
</organism>
<proteinExistence type="predicted"/>
<reference evidence="2" key="1">
    <citation type="journal article" date="2023" name="G3 (Bethesda)">
        <title>Genome assembly and association tests identify interacting loci associated with vigor, precocity, and sex in interspecific pistachio rootstocks.</title>
        <authorList>
            <person name="Palmer W."/>
            <person name="Jacygrad E."/>
            <person name="Sagayaradj S."/>
            <person name="Cavanaugh K."/>
            <person name="Han R."/>
            <person name="Bertier L."/>
            <person name="Beede B."/>
            <person name="Kafkas S."/>
            <person name="Golino D."/>
            <person name="Preece J."/>
            <person name="Michelmore R."/>
        </authorList>
    </citation>
    <scope>NUCLEOTIDE SEQUENCE [LARGE SCALE GENOMIC DNA]</scope>
</reference>
<evidence type="ECO:0000313" key="1">
    <source>
        <dbReference type="EMBL" id="KAJ0084086.1"/>
    </source>
</evidence>
<protein>
    <submittedName>
        <fullName evidence="1">Uncharacterized protein</fullName>
    </submittedName>
</protein>
<accession>A0ACC1AD50</accession>
<dbReference type="Proteomes" id="UP001164250">
    <property type="component" value="Chromosome 11"/>
</dbReference>
<comment type="caution">
    <text evidence="1">The sequence shown here is derived from an EMBL/GenBank/DDBJ whole genome shotgun (WGS) entry which is preliminary data.</text>
</comment>
<name>A0ACC1AD50_9ROSI</name>
<gene>
    <name evidence="1" type="ORF">Patl1_31148</name>
</gene>